<dbReference type="EMBL" id="KV419402">
    <property type="protein sequence ID" value="KZS95026.1"/>
    <property type="molecule type" value="Genomic_DNA"/>
</dbReference>
<dbReference type="AlphaFoldDB" id="A0A164WGJ6"/>
<dbReference type="Proteomes" id="UP000076722">
    <property type="component" value="Unassembled WGS sequence"/>
</dbReference>
<protein>
    <submittedName>
        <fullName evidence="2">Uncharacterized protein</fullName>
    </submittedName>
</protein>
<reference evidence="2 3" key="1">
    <citation type="journal article" date="2016" name="Mol. Biol. Evol.">
        <title>Comparative Genomics of Early-Diverging Mushroom-Forming Fungi Provides Insights into the Origins of Lignocellulose Decay Capabilities.</title>
        <authorList>
            <person name="Nagy L.G."/>
            <person name="Riley R."/>
            <person name="Tritt A."/>
            <person name="Adam C."/>
            <person name="Daum C."/>
            <person name="Floudas D."/>
            <person name="Sun H."/>
            <person name="Yadav J.S."/>
            <person name="Pangilinan J."/>
            <person name="Larsson K.H."/>
            <person name="Matsuura K."/>
            <person name="Barry K."/>
            <person name="Labutti K."/>
            <person name="Kuo R."/>
            <person name="Ohm R.A."/>
            <person name="Bhattacharya S.S."/>
            <person name="Shirouzu T."/>
            <person name="Yoshinaga Y."/>
            <person name="Martin F.M."/>
            <person name="Grigoriev I.V."/>
            <person name="Hibbett D.S."/>
        </authorList>
    </citation>
    <scope>NUCLEOTIDE SEQUENCE [LARGE SCALE GENOMIC DNA]</scope>
    <source>
        <strain evidence="2 3">HHB9708</strain>
    </source>
</reference>
<name>A0A164WGJ6_9AGAM</name>
<evidence type="ECO:0000256" key="1">
    <source>
        <dbReference type="SAM" id="MobiDB-lite"/>
    </source>
</evidence>
<evidence type="ECO:0000313" key="2">
    <source>
        <dbReference type="EMBL" id="KZS95026.1"/>
    </source>
</evidence>
<sequence length="301" mass="33430">MTSELDSGVLQQLKACETQLRKDSSCSLSEQDLAGTRWSVNRSDILGSPAHVLFGSDGRRVNLKLVGYIGVGSHISVYGTNIDMPVIDEMRLRTQEIVFAIHPLGYQDPMITTWNQSARSWMYELQQKFLDTRAKTRNLNGIERTSLKHGNGTLASLPDPAGKFQPLSVAFRNQMRPIVHTVFLQDRTLADPADYGSLLPIGTPVMVKVEPFVRWVRAGRNSTIKFAFRLLALRALDGSTPIDRQFLEVKPTPSKRLPPAAEATSESTAALGVTPKNQTSSTRRAIWASAESSYYKPSVRR</sequence>
<feature type="region of interest" description="Disordered" evidence="1">
    <location>
        <begin position="253"/>
        <end position="283"/>
    </location>
</feature>
<keyword evidence="3" id="KW-1185">Reference proteome</keyword>
<gene>
    <name evidence="2" type="ORF">SISNIDRAFT_464700</name>
</gene>
<proteinExistence type="predicted"/>
<evidence type="ECO:0000313" key="3">
    <source>
        <dbReference type="Proteomes" id="UP000076722"/>
    </source>
</evidence>
<feature type="compositionally biased region" description="Low complexity" evidence="1">
    <location>
        <begin position="258"/>
        <end position="270"/>
    </location>
</feature>
<organism evidence="2 3">
    <name type="scientific">Sistotremastrum niveocremeum HHB9708</name>
    <dbReference type="NCBI Taxonomy" id="1314777"/>
    <lineage>
        <taxon>Eukaryota</taxon>
        <taxon>Fungi</taxon>
        <taxon>Dikarya</taxon>
        <taxon>Basidiomycota</taxon>
        <taxon>Agaricomycotina</taxon>
        <taxon>Agaricomycetes</taxon>
        <taxon>Sistotremastrales</taxon>
        <taxon>Sistotremastraceae</taxon>
        <taxon>Sertulicium</taxon>
        <taxon>Sertulicium niveocremeum</taxon>
    </lineage>
</organism>
<accession>A0A164WGJ6</accession>